<sequence>MCRGGRFVRRAGYCSAPTPHRCSPSGGGRAGRGRVRGRCGCRRQVFAVAAPEQQQHRHNADFGREQAGYLAVDQPLHAGLVQLLLHARPRSQVQLLGVALGALPKQRVEFLIR</sequence>
<dbReference type="EMBL" id="QHKM01000003">
    <property type="protein sequence ID" value="RAK66898.1"/>
    <property type="molecule type" value="Genomic_DNA"/>
</dbReference>
<accession>A0A328BPD3</accession>
<organism evidence="1 2">
    <name type="scientific">Hymenobacter edaphi</name>
    <dbReference type="NCBI Taxonomy" id="2211146"/>
    <lineage>
        <taxon>Bacteria</taxon>
        <taxon>Pseudomonadati</taxon>
        <taxon>Bacteroidota</taxon>
        <taxon>Cytophagia</taxon>
        <taxon>Cytophagales</taxon>
        <taxon>Hymenobacteraceae</taxon>
        <taxon>Hymenobacter</taxon>
    </lineage>
</organism>
<evidence type="ECO:0000313" key="2">
    <source>
        <dbReference type="Proteomes" id="UP000248553"/>
    </source>
</evidence>
<proteinExistence type="predicted"/>
<gene>
    <name evidence="1" type="ORF">DLM85_11865</name>
</gene>
<dbReference type="Proteomes" id="UP000248553">
    <property type="component" value="Unassembled WGS sequence"/>
</dbReference>
<evidence type="ECO:0000313" key="1">
    <source>
        <dbReference type="EMBL" id="RAK66898.1"/>
    </source>
</evidence>
<reference evidence="2" key="1">
    <citation type="submission" date="2018-05" db="EMBL/GenBank/DDBJ databases">
        <authorList>
            <person name="Nie L."/>
        </authorList>
    </citation>
    <scope>NUCLEOTIDE SEQUENCE [LARGE SCALE GENOMIC DNA]</scope>
    <source>
        <strain evidence="2">NL</strain>
    </source>
</reference>
<protein>
    <submittedName>
        <fullName evidence="1">Uncharacterized protein</fullName>
    </submittedName>
</protein>
<keyword evidence="2" id="KW-1185">Reference proteome</keyword>
<dbReference type="AlphaFoldDB" id="A0A328BPD3"/>
<name>A0A328BPD3_9BACT</name>
<comment type="caution">
    <text evidence="1">The sequence shown here is derived from an EMBL/GenBank/DDBJ whole genome shotgun (WGS) entry which is preliminary data.</text>
</comment>